<dbReference type="Proteomes" id="UP001209540">
    <property type="component" value="Unassembled WGS sequence"/>
</dbReference>
<organism evidence="2 3">
    <name type="scientific">Phascolomyces articulosus</name>
    <dbReference type="NCBI Taxonomy" id="60185"/>
    <lineage>
        <taxon>Eukaryota</taxon>
        <taxon>Fungi</taxon>
        <taxon>Fungi incertae sedis</taxon>
        <taxon>Mucoromycota</taxon>
        <taxon>Mucoromycotina</taxon>
        <taxon>Mucoromycetes</taxon>
        <taxon>Mucorales</taxon>
        <taxon>Lichtheimiaceae</taxon>
        <taxon>Phascolomyces</taxon>
    </lineage>
</organism>
<dbReference type="EMBL" id="JAIXMP010000022">
    <property type="protein sequence ID" value="KAI9255667.1"/>
    <property type="molecule type" value="Genomic_DNA"/>
</dbReference>
<protein>
    <submittedName>
        <fullName evidence="2">Uncharacterized protein</fullName>
    </submittedName>
</protein>
<evidence type="ECO:0000313" key="2">
    <source>
        <dbReference type="EMBL" id="KAI9255667.1"/>
    </source>
</evidence>
<comment type="caution">
    <text evidence="2">The sequence shown here is derived from an EMBL/GenBank/DDBJ whole genome shotgun (WGS) entry which is preliminary data.</text>
</comment>
<reference evidence="2" key="2">
    <citation type="submission" date="2023-02" db="EMBL/GenBank/DDBJ databases">
        <authorList>
            <consortium name="DOE Joint Genome Institute"/>
            <person name="Mondo S.J."/>
            <person name="Chang Y."/>
            <person name="Wang Y."/>
            <person name="Ahrendt S."/>
            <person name="Andreopoulos W."/>
            <person name="Barry K."/>
            <person name="Beard J."/>
            <person name="Benny G.L."/>
            <person name="Blankenship S."/>
            <person name="Bonito G."/>
            <person name="Cuomo C."/>
            <person name="Desiro A."/>
            <person name="Gervers K.A."/>
            <person name="Hundley H."/>
            <person name="Kuo A."/>
            <person name="LaButti K."/>
            <person name="Lang B.F."/>
            <person name="Lipzen A."/>
            <person name="O'Donnell K."/>
            <person name="Pangilinan J."/>
            <person name="Reynolds N."/>
            <person name="Sandor L."/>
            <person name="Smith M.W."/>
            <person name="Tsang A."/>
            <person name="Grigoriev I.V."/>
            <person name="Stajich J.E."/>
            <person name="Spatafora J.W."/>
        </authorList>
    </citation>
    <scope>NUCLEOTIDE SEQUENCE</scope>
    <source>
        <strain evidence="2">RSA 2281</strain>
    </source>
</reference>
<reference evidence="2" key="1">
    <citation type="journal article" date="2022" name="IScience">
        <title>Evolution of zygomycete secretomes and the origins of terrestrial fungal ecologies.</title>
        <authorList>
            <person name="Chang Y."/>
            <person name="Wang Y."/>
            <person name="Mondo S."/>
            <person name="Ahrendt S."/>
            <person name="Andreopoulos W."/>
            <person name="Barry K."/>
            <person name="Beard J."/>
            <person name="Benny G.L."/>
            <person name="Blankenship S."/>
            <person name="Bonito G."/>
            <person name="Cuomo C."/>
            <person name="Desiro A."/>
            <person name="Gervers K.A."/>
            <person name="Hundley H."/>
            <person name="Kuo A."/>
            <person name="LaButti K."/>
            <person name="Lang B.F."/>
            <person name="Lipzen A."/>
            <person name="O'Donnell K."/>
            <person name="Pangilinan J."/>
            <person name="Reynolds N."/>
            <person name="Sandor L."/>
            <person name="Smith M.E."/>
            <person name="Tsang A."/>
            <person name="Grigoriev I.V."/>
            <person name="Stajich J.E."/>
            <person name="Spatafora J.W."/>
        </authorList>
    </citation>
    <scope>NUCLEOTIDE SEQUENCE</scope>
    <source>
        <strain evidence="2">RSA 2281</strain>
    </source>
</reference>
<accession>A0AAD5JV17</accession>
<evidence type="ECO:0000256" key="1">
    <source>
        <dbReference type="SAM" id="Phobius"/>
    </source>
</evidence>
<feature type="transmembrane region" description="Helical" evidence="1">
    <location>
        <begin position="34"/>
        <end position="55"/>
    </location>
</feature>
<evidence type="ECO:0000313" key="3">
    <source>
        <dbReference type="Proteomes" id="UP001209540"/>
    </source>
</evidence>
<keyword evidence="1" id="KW-1133">Transmembrane helix</keyword>
<proteinExistence type="predicted"/>
<sequence length="60" mass="6985">MKNVMEDWKIIRMTFSCIYAFVILTLRKKEKMTILPHVTVVVFTMMMIIDGCHVCKGTST</sequence>
<keyword evidence="1" id="KW-0472">Membrane</keyword>
<name>A0AAD5JV17_9FUNG</name>
<feature type="transmembrane region" description="Helical" evidence="1">
    <location>
        <begin position="10"/>
        <end position="28"/>
    </location>
</feature>
<keyword evidence="1" id="KW-0812">Transmembrane</keyword>
<dbReference type="AlphaFoldDB" id="A0AAD5JV17"/>
<keyword evidence="3" id="KW-1185">Reference proteome</keyword>
<gene>
    <name evidence="2" type="ORF">BDA99DRAFT_517339</name>
</gene>